<dbReference type="SUPFAM" id="SSF52313">
    <property type="entry name" value="Ribosomal protein S2"/>
    <property type="match status" value="1"/>
</dbReference>
<keyword evidence="2" id="KW-0687">Ribonucleoprotein</keyword>
<dbReference type="AlphaFoldDB" id="A0A146I6C9"/>
<dbReference type="GO" id="GO:0006412">
    <property type="term" value="P:translation"/>
    <property type="evidence" value="ECO:0007669"/>
    <property type="project" value="InterPro"/>
</dbReference>
<dbReference type="GO" id="GO:0005840">
    <property type="term" value="C:ribosome"/>
    <property type="evidence" value="ECO:0007669"/>
    <property type="project" value="UniProtKB-KW"/>
</dbReference>
<dbReference type="GeneID" id="27217992"/>
<keyword evidence="2" id="KW-0689">Ribosomal protein</keyword>
<keyword evidence="2" id="KW-0496">Mitochondrion</keyword>
<reference evidence="2" key="1">
    <citation type="submission" date="2015-10" db="EMBL/GenBank/DDBJ databases">
        <title>The mitochondrial genome of Diphylleia rotans.</title>
        <authorList>
            <person name="Kamikawa R."/>
            <person name="Roger A.J."/>
        </authorList>
    </citation>
    <scope>NUCLEOTIDE SEQUENCE</scope>
    <source>
        <strain evidence="2">NIES-3764</strain>
    </source>
</reference>
<dbReference type="GO" id="GO:0003735">
    <property type="term" value="F:structural constituent of ribosome"/>
    <property type="evidence" value="ECO:0007669"/>
    <property type="project" value="InterPro"/>
</dbReference>
<dbReference type="InterPro" id="IPR001865">
    <property type="entry name" value="Ribosomal_uS2"/>
</dbReference>
<dbReference type="InterPro" id="IPR023591">
    <property type="entry name" value="Ribosomal_uS2_flav_dom_sf"/>
</dbReference>
<dbReference type="Gene3D" id="3.40.50.10490">
    <property type="entry name" value="Glucose-6-phosphate isomerase like protein, domain 1"/>
    <property type="match status" value="1"/>
</dbReference>
<protein>
    <submittedName>
        <fullName evidence="2">Ribosomal protein S2</fullName>
    </submittedName>
</protein>
<proteinExistence type="inferred from homology"/>
<dbReference type="Pfam" id="PF00318">
    <property type="entry name" value="Ribosomal_S2"/>
    <property type="match status" value="1"/>
</dbReference>
<evidence type="ECO:0000313" key="2">
    <source>
        <dbReference type="EMBL" id="BAU71435.1"/>
    </source>
</evidence>
<accession>A0A146I6C9</accession>
<comment type="similarity">
    <text evidence="1">Belongs to the universal ribosomal protein uS2 family.</text>
</comment>
<gene>
    <name evidence="2" type="primary">rps2</name>
</gene>
<sequence length="232" mass="25497">MFNVLLKTKLRVNSAPTQYWKSESGSSIQKYIFGRRIEGDKKTAFHLSGGPSMKGAHRGSKKSRLTGRSGPLLVYNYIYTLVYLRKALYLIRHLTGSTVSDRNQVGRFNNTVNHSRNVVINNRIVFVSTGLEPKLSSIVKLAAIRAGCRLIDRGGPESISGGTERSPISLLIVFSPNKNEMIIKEAKKKKIPVIAFINSGDKDITIPIPANVERSGTLSLMANLLADAVIGE</sequence>
<dbReference type="RefSeq" id="YP_009245584.1">
    <property type="nucleotide sequence ID" value="NC_029886.1"/>
</dbReference>
<name>A0A146I6C9_9EUKA</name>
<organism evidence="2">
    <name type="scientific">Diphylleia rotans</name>
    <dbReference type="NCBI Taxonomy" id="190327"/>
    <lineage>
        <taxon>Eukaryota</taxon>
        <taxon>CRuMs</taxon>
        <taxon>Collodictyonidae</taxon>
        <taxon>Diphylleia</taxon>
    </lineage>
</organism>
<evidence type="ECO:0000256" key="1">
    <source>
        <dbReference type="ARBA" id="ARBA00006242"/>
    </source>
</evidence>
<geneLocation type="mitochondrion" evidence="2"/>
<dbReference type="EMBL" id="AP015014">
    <property type="protein sequence ID" value="BAU71435.1"/>
    <property type="molecule type" value="Genomic_DNA"/>
</dbReference>